<gene>
    <name evidence="2" type="ORF">BdWA1_003069</name>
</gene>
<accession>A0AAD9PIG9</accession>
<dbReference type="AlphaFoldDB" id="A0AAD9PIG9"/>
<evidence type="ECO:0000313" key="2">
    <source>
        <dbReference type="EMBL" id="KAK2195393.1"/>
    </source>
</evidence>
<dbReference type="EMBL" id="JALLKP010000004">
    <property type="protein sequence ID" value="KAK2195393.1"/>
    <property type="molecule type" value="Genomic_DNA"/>
</dbReference>
<keyword evidence="3" id="KW-1185">Reference proteome</keyword>
<organism evidence="2 3">
    <name type="scientific">Babesia duncani</name>
    <dbReference type="NCBI Taxonomy" id="323732"/>
    <lineage>
        <taxon>Eukaryota</taxon>
        <taxon>Sar</taxon>
        <taxon>Alveolata</taxon>
        <taxon>Apicomplexa</taxon>
        <taxon>Aconoidasida</taxon>
        <taxon>Piroplasmida</taxon>
        <taxon>Babesiidae</taxon>
        <taxon>Babesia</taxon>
    </lineage>
</organism>
<evidence type="ECO:0000256" key="1">
    <source>
        <dbReference type="SAM" id="SignalP"/>
    </source>
</evidence>
<reference evidence="2" key="1">
    <citation type="journal article" date="2023" name="Nat. Microbiol.">
        <title>Babesia duncani multi-omics identifies virulence factors and drug targets.</title>
        <authorList>
            <person name="Singh P."/>
            <person name="Lonardi S."/>
            <person name="Liang Q."/>
            <person name="Vydyam P."/>
            <person name="Khabirova E."/>
            <person name="Fang T."/>
            <person name="Gihaz S."/>
            <person name="Thekkiniath J."/>
            <person name="Munshi M."/>
            <person name="Abel S."/>
            <person name="Ciampossin L."/>
            <person name="Batugedara G."/>
            <person name="Gupta M."/>
            <person name="Lu X.M."/>
            <person name="Lenz T."/>
            <person name="Chakravarty S."/>
            <person name="Cornillot E."/>
            <person name="Hu Y."/>
            <person name="Ma W."/>
            <person name="Gonzalez L.M."/>
            <person name="Sanchez S."/>
            <person name="Estrada K."/>
            <person name="Sanchez-Flores A."/>
            <person name="Montero E."/>
            <person name="Harb O.S."/>
            <person name="Le Roch K.G."/>
            <person name="Mamoun C.B."/>
        </authorList>
    </citation>
    <scope>NUCLEOTIDE SEQUENCE</scope>
    <source>
        <strain evidence="2">WA1</strain>
    </source>
</reference>
<evidence type="ECO:0000313" key="3">
    <source>
        <dbReference type="Proteomes" id="UP001214638"/>
    </source>
</evidence>
<proteinExistence type="predicted"/>
<dbReference type="Proteomes" id="UP001214638">
    <property type="component" value="Unassembled WGS sequence"/>
</dbReference>
<feature type="chain" id="PRO_5042252044" evidence="1">
    <location>
        <begin position="21"/>
        <end position="131"/>
    </location>
</feature>
<dbReference type="RefSeq" id="XP_067802236.1">
    <property type="nucleotide sequence ID" value="XM_067948085.1"/>
</dbReference>
<name>A0AAD9PIG9_9APIC</name>
<dbReference type="GeneID" id="94337366"/>
<sequence length="131" mass="14799">MIIFLKKNAVLAACFALSRCIGCPSLYSELLHATPPLAEYNTDVAGILNTHWIRRDNTYGCISITSDLKIINLNVLPSFNEVHEYDSKYKFELSNIHILPNQGGNVGLSLSLFENSQEYVYFYQLYIGDSL</sequence>
<dbReference type="KEGG" id="bdw:94337366"/>
<keyword evidence="1" id="KW-0732">Signal</keyword>
<comment type="caution">
    <text evidence="2">The sequence shown here is derived from an EMBL/GenBank/DDBJ whole genome shotgun (WGS) entry which is preliminary data.</text>
</comment>
<feature type="signal peptide" evidence="1">
    <location>
        <begin position="1"/>
        <end position="20"/>
    </location>
</feature>
<protein>
    <submittedName>
        <fullName evidence="2">Uncharacterized protein</fullName>
    </submittedName>
</protein>